<dbReference type="Proteomes" id="UP000199439">
    <property type="component" value="Unassembled WGS sequence"/>
</dbReference>
<feature type="chain" id="PRO_5011629531" description="Ferredoxin subunit of nitrite reductase or a ring-hydroxylating dioxygenase" evidence="1">
    <location>
        <begin position="18"/>
        <end position="142"/>
    </location>
</feature>
<dbReference type="PROSITE" id="PS51257">
    <property type="entry name" value="PROKAR_LIPOPROTEIN"/>
    <property type="match status" value="1"/>
</dbReference>
<proteinExistence type="predicted"/>
<dbReference type="OrthoDB" id="1201186at2"/>
<feature type="signal peptide" evidence="1">
    <location>
        <begin position="1"/>
        <end position="17"/>
    </location>
</feature>
<evidence type="ECO:0000256" key="1">
    <source>
        <dbReference type="SAM" id="SignalP"/>
    </source>
</evidence>
<evidence type="ECO:0000313" key="2">
    <source>
        <dbReference type="EMBL" id="SFC86622.1"/>
    </source>
</evidence>
<keyword evidence="3" id="KW-1185">Reference proteome</keyword>
<accession>A0A1I1MP47</accession>
<organism evidence="2 3">
    <name type="scientific">Algibacter pectinivorans</name>
    <dbReference type="NCBI Taxonomy" id="870482"/>
    <lineage>
        <taxon>Bacteria</taxon>
        <taxon>Pseudomonadati</taxon>
        <taxon>Bacteroidota</taxon>
        <taxon>Flavobacteriia</taxon>
        <taxon>Flavobacteriales</taxon>
        <taxon>Flavobacteriaceae</taxon>
        <taxon>Algibacter</taxon>
    </lineage>
</organism>
<evidence type="ECO:0000313" key="3">
    <source>
        <dbReference type="Proteomes" id="UP000199439"/>
    </source>
</evidence>
<dbReference type="AlphaFoldDB" id="A0A1I1MP47"/>
<dbReference type="RefSeq" id="WP_092848335.1">
    <property type="nucleotide sequence ID" value="NZ_FOMI01000001.1"/>
</dbReference>
<name>A0A1I1MP47_9FLAO</name>
<reference evidence="3" key="1">
    <citation type="submission" date="2016-10" db="EMBL/GenBank/DDBJ databases">
        <authorList>
            <person name="Varghese N."/>
            <person name="Submissions S."/>
        </authorList>
    </citation>
    <scope>NUCLEOTIDE SEQUENCE [LARGE SCALE GENOMIC DNA]</scope>
    <source>
        <strain evidence="3">DSM 25730</strain>
    </source>
</reference>
<dbReference type="STRING" id="870482.SAMN04487987_101383"/>
<dbReference type="EMBL" id="FOMI01000001">
    <property type="protein sequence ID" value="SFC86622.1"/>
    <property type="molecule type" value="Genomic_DNA"/>
</dbReference>
<keyword evidence="1" id="KW-0732">Signal</keyword>
<gene>
    <name evidence="2" type="ORF">SAMN04487987_101383</name>
</gene>
<protein>
    <recommendedName>
        <fullName evidence="4">Ferredoxin subunit of nitrite reductase or a ring-hydroxylating dioxygenase</fullName>
    </recommendedName>
</protein>
<evidence type="ECO:0008006" key="4">
    <source>
        <dbReference type="Google" id="ProtNLM"/>
    </source>
</evidence>
<sequence>MKLFICSLFLLTLTACSSNSVNDRNCNFLLDIGVNVSIDLSLPQYSQLAFAGNSVYIENQGNAGIIVASTGVDFYAWDAADPNHALSDCSVIIPSGLNGTCSCGDENRYNFVTGTLEGNNGLNCPLKNYRVQVNGNSLLIFN</sequence>